<proteinExistence type="predicted"/>
<reference evidence="1 2" key="1">
    <citation type="submission" date="2019-02" db="EMBL/GenBank/DDBJ databases">
        <title>Emended description of the genus Rhodopseudomonas and description of Rhodopseudomonas albus sp. nov., a non-phototrophic, heavy-metal-tolerant bacterium isolated from garden soil.</title>
        <authorList>
            <person name="Bao Z."/>
            <person name="Cao W.W."/>
            <person name="Sato Y."/>
            <person name="Nishizawa T."/>
            <person name="Zhao J."/>
            <person name="Guo Y."/>
            <person name="Ohta H."/>
        </authorList>
    </citation>
    <scope>NUCLEOTIDE SEQUENCE [LARGE SCALE GENOMIC DNA]</scope>
    <source>
        <strain evidence="1 2">SK50-23</strain>
    </source>
</reference>
<evidence type="ECO:0000313" key="1">
    <source>
        <dbReference type="EMBL" id="QUS40179.1"/>
    </source>
</evidence>
<name>A0ABX8A9A0_9BRAD</name>
<evidence type="ECO:0000313" key="2">
    <source>
        <dbReference type="Proteomes" id="UP000682843"/>
    </source>
</evidence>
<dbReference type="Proteomes" id="UP000682843">
    <property type="component" value="Chromosome"/>
</dbReference>
<organism evidence="1 2">
    <name type="scientific">Tardiphaga alba</name>
    <dbReference type="NCBI Taxonomy" id="340268"/>
    <lineage>
        <taxon>Bacteria</taxon>
        <taxon>Pseudomonadati</taxon>
        <taxon>Pseudomonadota</taxon>
        <taxon>Alphaproteobacteria</taxon>
        <taxon>Hyphomicrobiales</taxon>
        <taxon>Nitrobacteraceae</taxon>
        <taxon>Tardiphaga</taxon>
    </lineage>
</organism>
<protein>
    <submittedName>
        <fullName evidence="1">Uncharacterized protein</fullName>
    </submittedName>
</protein>
<sequence>MTDGYDRAAGLALRWRSDVDALSFRPEGHEGACMVHLHAFRTLLKHMPSPEECAAFFHAQETAFHLAARAKIAHARLGPDANLHLTSRDLARAMAKLAVASAEQSS</sequence>
<keyword evidence="2" id="KW-1185">Reference proteome</keyword>
<gene>
    <name evidence="1" type="ORF">RPMA_16070</name>
</gene>
<accession>A0ABX8A9A0</accession>
<dbReference type="RefSeq" id="WP_211908714.1">
    <property type="nucleotide sequence ID" value="NZ_CP036498.1"/>
</dbReference>
<dbReference type="EMBL" id="CP036498">
    <property type="protein sequence ID" value="QUS40179.1"/>
    <property type="molecule type" value="Genomic_DNA"/>
</dbReference>